<evidence type="ECO:0000256" key="4">
    <source>
        <dbReference type="ARBA" id="ARBA00023136"/>
    </source>
</evidence>
<evidence type="ECO:0000256" key="6">
    <source>
        <dbReference type="SAM" id="Phobius"/>
    </source>
</evidence>
<dbReference type="GO" id="GO:0022857">
    <property type="term" value="F:transmembrane transporter activity"/>
    <property type="evidence" value="ECO:0007669"/>
    <property type="project" value="InterPro"/>
</dbReference>
<reference evidence="7" key="1">
    <citation type="journal article" date="2020" name="Stud. Mycol.">
        <title>101 Dothideomycetes genomes: a test case for predicting lifestyles and emergence of pathogens.</title>
        <authorList>
            <person name="Haridas S."/>
            <person name="Albert R."/>
            <person name="Binder M."/>
            <person name="Bloem J."/>
            <person name="Labutti K."/>
            <person name="Salamov A."/>
            <person name="Andreopoulos B."/>
            <person name="Baker S."/>
            <person name="Barry K."/>
            <person name="Bills G."/>
            <person name="Bluhm B."/>
            <person name="Cannon C."/>
            <person name="Castanera R."/>
            <person name="Culley D."/>
            <person name="Daum C."/>
            <person name="Ezra D."/>
            <person name="Gonzalez J."/>
            <person name="Henrissat B."/>
            <person name="Kuo A."/>
            <person name="Liang C."/>
            <person name="Lipzen A."/>
            <person name="Lutzoni F."/>
            <person name="Magnuson J."/>
            <person name="Mondo S."/>
            <person name="Nolan M."/>
            <person name="Ohm R."/>
            <person name="Pangilinan J."/>
            <person name="Park H.-J."/>
            <person name="Ramirez L."/>
            <person name="Alfaro M."/>
            <person name="Sun H."/>
            <person name="Tritt A."/>
            <person name="Yoshinaga Y."/>
            <person name="Zwiers L.-H."/>
            <person name="Turgeon B."/>
            <person name="Goodwin S."/>
            <person name="Spatafora J."/>
            <person name="Crous P."/>
            <person name="Grigoriev I."/>
        </authorList>
    </citation>
    <scope>NUCLEOTIDE SEQUENCE</scope>
    <source>
        <strain evidence="7">CBS 116005</strain>
    </source>
</reference>
<organism evidence="7 8">
    <name type="scientific">Teratosphaeria nubilosa</name>
    <dbReference type="NCBI Taxonomy" id="161662"/>
    <lineage>
        <taxon>Eukaryota</taxon>
        <taxon>Fungi</taxon>
        <taxon>Dikarya</taxon>
        <taxon>Ascomycota</taxon>
        <taxon>Pezizomycotina</taxon>
        <taxon>Dothideomycetes</taxon>
        <taxon>Dothideomycetidae</taxon>
        <taxon>Mycosphaerellales</taxon>
        <taxon>Teratosphaeriaceae</taxon>
        <taxon>Teratosphaeria</taxon>
    </lineage>
</organism>
<comment type="subcellular location">
    <subcellularLocation>
        <location evidence="1">Membrane</location>
        <topology evidence="1">Multi-pass membrane protein</topology>
    </subcellularLocation>
</comment>
<dbReference type="InterPro" id="IPR005828">
    <property type="entry name" value="MFS_sugar_transport-like"/>
</dbReference>
<dbReference type="Proteomes" id="UP000799436">
    <property type="component" value="Unassembled WGS sequence"/>
</dbReference>
<feature type="transmembrane region" description="Helical" evidence="6">
    <location>
        <begin position="66"/>
        <end position="87"/>
    </location>
</feature>
<gene>
    <name evidence="7" type="ORF">EJ03DRAFT_7278</name>
</gene>
<keyword evidence="2 6" id="KW-0812">Transmembrane</keyword>
<evidence type="ECO:0000313" key="7">
    <source>
        <dbReference type="EMBL" id="KAF2774470.1"/>
    </source>
</evidence>
<dbReference type="SUPFAM" id="SSF103473">
    <property type="entry name" value="MFS general substrate transporter"/>
    <property type="match status" value="1"/>
</dbReference>
<evidence type="ECO:0000256" key="2">
    <source>
        <dbReference type="ARBA" id="ARBA00022692"/>
    </source>
</evidence>
<proteinExistence type="predicted"/>
<feature type="transmembrane region" description="Helical" evidence="6">
    <location>
        <begin position="6"/>
        <end position="27"/>
    </location>
</feature>
<keyword evidence="3 6" id="KW-1133">Transmembrane helix</keyword>
<accession>A0A6G1LP97</accession>
<protein>
    <submittedName>
        <fullName evidence="7">MFS general substrate transporter</fullName>
    </submittedName>
</protein>
<dbReference type="PANTHER" id="PTHR24064">
    <property type="entry name" value="SOLUTE CARRIER FAMILY 22 MEMBER"/>
    <property type="match status" value="1"/>
</dbReference>
<dbReference type="OrthoDB" id="433512at2759"/>
<dbReference type="AlphaFoldDB" id="A0A6G1LP97"/>
<sequence length="314" mass="34501">MEKLQYVWRLLLGIGLLPLFCTLYARWTIKETDAQKTHVMREGEKRSLDNQFADFRKYFHVLKHGLAFFGVCGSWFLFDIAFYGINLNQTVILQLIGYGKDSTIFETLWHTAVGNVIVSVAGYTPGYYLAIPLPDKIGRIRQQFTFSCVVGFLYAVWADVLIPNHDRRSRRALHPEPAVHQHGPPSNHLPAAVEAFSTSVRGTAHGIAAASGKCGAVLTAFAFGTVKDKIGLEGVLGLFAAIMFMVASLSLLIPETRGYTIEEIEQDRHYSGGVSLFAKKDADSSAPCSAVDAQRGSSREAEPKQASSSVRAVA</sequence>
<dbReference type="Pfam" id="PF00083">
    <property type="entry name" value="Sugar_tr"/>
    <property type="match status" value="1"/>
</dbReference>
<feature type="region of interest" description="Disordered" evidence="5">
    <location>
        <begin position="280"/>
        <end position="314"/>
    </location>
</feature>
<dbReference type="InterPro" id="IPR036259">
    <property type="entry name" value="MFS_trans_sf"/>
</dbReference>
<feature type="transmembrane region" description="Helical" evidence="6">
    <location>
        <begin position="143"/>
        <end position="162"/>
    </location>
</feature>
<evidence type="ECO:0000256" key="1">
    <source>
        <dbReference type="ARBA" id="ARBA00004141"/>
    </source>
</evidence>
<evidence type="ECO:0000256" key="5">
    <source>
        <dbReference type="SAM" id="MobiDB-lite"/>
    </source>
</evidence>
<keyword evidence="4 6" id="KW-0472">Membrane</keyword>
<feature type="transmembrane region" description="Helical" evidence="6">
    <location>
        <begin position="235"/>
        <end position="253"/>
    </location>
</feature>
<dbReference type="Gene3D" id="1.20.1250.20">
    <property type="entry name" value="MFS general substrate transporter like domains"/>
    <property type="match status" value="1"/>
</dbReference>
<dbReference type="EMBL" id="ML995808">
    <property type="protein sequence ID" value="KAF2774470.1"/>
    <property type="molecule type" value="Genomic_DNA"/>
</dbReference>
<evidence type="ECO:0000313" key="8">
    <source>
        <dbReference type="Proteomes" id="UP000799436"/>
    </source>
</evidence>
<dbReference type="GO" id="GO:0016020">
    <property type="term" value="C:membrane"/>
    <property type="evidence" value="ECO:0007669"/>
    <property type="project" value="UniProtKB-SubCell"/>
</dbReference>
<name>A0A6G1LP97_9PEZI</name>
<feature type="transmembrane region" description="Helical" evidence="6">
    <location>
        <begin position="107"/>
        <end position="131"/>
    </location>
</feature>
<feature type="compositionally biased region" description="Polar residues" evidence="5">
    <location>
        <begin position="305"/>
        <end position="314"/>
    </location>
</feature>
<keyword evidence="8" id="KW-1185">Reference proteome</keyword>
<evidence type="ECO:0000256" key="3">
    <source>
        <dbReference type="ARBA" id="ARBA00022989"/>
    </source>
</evidence>